<feature type="compositionally biased region" description="Acidic residues" evidence="2">
    <location>
        <begin position="583"/>
        <end position="595"/>
    </location>
</feature>
<evidence type="ECO:0000259" key="4">
    <source>
        <dbReference type="Pfam" id="PF01266"/>
    </source>
</evidence>
<keyword evidence="3" id="KW-0812">Transmembrane</keyword>
<dbReference type="GO" id="GO:0051536">
    <property type="term" value="F:iron-sulfur cluster binding"/>
    <property type="evidence" value="ECO:0007669"/>
    <property type="project" value="InterPro"/>
</dbReference>
<keyword evidence="1" id="KW-0560">Oxidoreductase</keyword>
<dbReference type="PANTHER" id="PTHR13847">
    <property type="entry name" value="SARCOSINE DEHYDROGENASE-RELATED"/>
    <property type="match status" value="1"/>
</dbReference>
<dbReference type="SUPFAM" id="SSF51905">
    <property type="entry name" value="FAD/NAD(P)-binding domain"/>
    <property type="match status" value="1"/>
</dbReference>
<dbReference type="OrthoDB" id="9806257at2"/>
<dbReference type="Pfam" id="PF01266">
    <property type="entry name" value="DAO"/>
    <property type="match status" value="2"/>
</dbReference>
<dbReference type="Pfam" id="PF13510">
    <property type="entry name" value="Fer2_4"/>
    <property type="match status" value="1"/>
</dbReference>
<comment type="caution">
    <text evidence="5">The sequence shown here is derived from an EMBL/GenBank/DDBJ whole genome shotgun (WGS) entry which is preliminary data.</text>
</comment>
<evidence type="ECO:0000256" key="1">
    <source>
        <dbReference type="ARBA" id="ARBA00023002"/>
    </source>
</evidence>
<dbReference type="AlphaFoldDB" id="A0A4D4L275"/>
<dbReference type="Proteomes" id="UP000301309">
    <property type="component" value="Unassembled WGS sequence"/>
</dbReference>
<protein>
    <recommendedName>
        <fullName evidence="4">FAD dependent oxidoreductase domain-containing protein</fullName>
    </recommendedName>
</protein>
<keyword evidence="3" id="KW-1133">Transmembrane helix</keyword>
<keyword evidence="6" id="KW-1185">Reference proteome</keyword>
<dbReference type="Gene3D" id="3.50.50.60">
    <property type="entry name" value="FAD/NAD(P)-binding domain"/>
    <property type="match status" value="4"/>
</dbReference>
<dbReference type="InterPro" id="IPR006076">
    <property type="entry name" value="FAD-dep_OxRdtase"/>
</dbReference>
<dbReference type="PANTHER" id="PTHR13847:SF287">
    <property type="entry name" value="FAD-DEPENDENT OXIDOREDUCTASE DOMAIN-CONTAINING PROTEIN 1"/>
    <property type="match status" value="1"/>
</dbReference>
<dbReference type="SUPFAM" id="SSF54373">
    <property type="entry name" value="FAD-linked reductases, C-terminal domain"/>
    <property type="match status" value="1"/>
</dbReference>
<gene>
    <name evidence="5" type="ORF">SVIO_058150</name>
</gene>
<feature type="domain" description="FAD dependent oxidoreductase" evidence="4">
    <location>
        <begin position="18"/>
        <end position="198"/>
    </location>
</feature>
<feature type="compositionally biased region" description="Gly residues" evidence="2">
    <location>
        <begin position="533"/>
        <end position="567"/>
    </location>
</feature>
<dbReference type="InterPro" id="IPR036010">
    <property type="entry name" value="2Fe-2S_ferredoxin-like_sf"/>
</dbReference>
<evidence type="ECO:0000256" key="3">
    <source>
        <dbReference type="SAM" id="Phobius"/>
    </source>
</evidence>
<evidence type="ECO:0000313" key="6">
    <source>
        <dbReference type="Proteomes" id="UP000301309"/>
    </source>
</evidence>
<dbReference type="Gene3D" id="3.10.20.440">
    <property type="entry name" value="2Fe-2S iron-sulphur cluster binding domain, sarcosine oxidase, alpha subunit, N-terminal domain"/>
    <property type="match status" value="1"/>
</dbReference>
<reference evidence="5 6" key="1">
    <citation type="journal article" date="2020" name="Int. J. Syst. Evol. Microbiol.">
        <title>Reclassification of Streptomyces castelarensis and Streptomyces sporoclivatus as later heterotypic synonyms of Streptomyces antimycoticus.</title>
        <authorList>
            <person name="Komaki H."/>
            <person name="Tamura T."/>
        </authorList>
    </citation>
    <scope>NUCLEOTIDE SEQUENCE [LARGE SCALE GENOMIC DNA]</scope>
    <source>
        <strain evidence="5 6">NBRC 13459</strain>
    </source>
</reference>
<dbReference type="SUPFAM" id="SSF54292">
    <property type="entry name" value="2Fe-2S ferredoxin-like"/>
    <property type="match status" value="1"/>
</dbReference>
<dbReference type="InterPro" id="IPR036188">
    <property type="entry name" value="FAD/NAD-bd_sf"/>
</dbReference>
<feature type="domain" description="FAD dependent oxidoreductase" evidence="4">
    <location>
        <begin position="237"/>
        <end position="417"/>
    </location>
</feature>
<keyword evidence="3" id="KW-0472">Membrane</keyword>
<dbReference type="GO" id="GO:0005737">
    <property type="term" value="C:cytoplasm"/>
    <property type="evidence" value="ECO:0007669"/>
    <property type="project" value="TreeGrafter"/>
</dbReference>
<dbReference type="GO" id="GO:0016491">
    <property type="term" value="F:oxidoreductase activity"/>
    <property type="evidence" value="ECO:0007669"/>
    <property type="project" value="UniProtKB-KW"/>
</dbReference>
<evidence type="ECO:0000256" key="2">
    <source>
        <dbReference type="SAM" id="MobiDB-lite"/>
    </source>
</evidence>
<dbReference type="EMBL" id="BJHW01000001">
    <property type="protein sequence ID" value="GDY55192.1"/>
    <property type="molecule type" value="Genomic_DNA"/>
</dbReference>
<evidence type="ECO:0000313" key="5">
    <source>
        <dbReference type="EMBL" id="GDY55192.1"/>
    </source>
</evidence>
<name>A0A4D4L275_STRVO</name>
<sequence length="595" mass="59831">MTRDGWESASQDVPKTADLVVIGAGVVGAAAAWFATLAGLRVVVVDRGAIAGGTSGAGEGNVLVSDKEPGPELELARYSRRVWGEDLGPYGERWEFERKGGLVVASTSAALDALRTLAERQRASGVDVREVSGAELHALEPRLTREAAGAALYPQDAQVQPMLAAAHLLRLARQRGAVVRTGTEVVGLLRRGGRAGFSAASGGRAGFPGASGGRTGFPAASGAGGAGAPVTPVGGAGAPVTGVRTPHGTISASAVLNAAGTWAGAVAGLAGVELPVLPRRGFVLVTEPLPPATVRHKVYAADYVDAVASSDAELQASPVVEGTGGGTVLIGSTRERVGFDRRPSPAAVRALARGAIGLFPMLASVRAMRVYAGFRPYCPDHLPVIGPDPRAPGLWHACGHEGAGIGLAAGTGKLIAQALTGEATDLDLTPFAPNASRRVVRMSHAGSEERTGSLPYRLTFDGTTVTARPGQSVGAALVAAGIVAWRTTRREGRPRGLFCGIGVCFDCLITVDGRPGQRACLVPARDGMRLSPEGGGGGGGDGRGGVEGGGGGGMAGGVEGDGRGGGMASRVGNGRDGGMAGGLEDDREGDGSDGD</sequence>
<feature type="region of interest" description="Disordered" evidence="2">
    <location>
        <begin position="527"/>
        <end position="595"/>
    </location>
</feature>
<organism evidence="5 6">
    <name type="scientific">Streptomyces violaceusniger</name>
    <dbReference type="NCBI Taxonomy" id="68280"/>
    <lineage>
        <taxon>Bacteria</taxon>
        <taxon>Bacillati</taxon>
        <taxon>Actinomycetota</taxon>
        <taxon>Actinomycetes</taxon>
        <taxon>Kitasatosporales</taxon>
        <taxon>Streptomycetaceae</taxon>
        <taxon>Streptomyces</taxon>
        <taxon>Streptomyces violaceusniger group</taxon>
    </lineage>
</organism>
<accession>A0A4D4L275</accession>
<dbReference type="InterPro" id="IPR042204">
    <property type="entry name" value="2Fe-2S-bd_N"/>
</dbReference>
<feature type="transmembrane region" description="Helical" evidence="3">
    <location>
        <begin position="20"/>
        <end position="40"/>
    </location>
</feature>
<proteinExistence type="predicted"/>